<organism evidence="2 3">
    <name type="scientific">Taphrina deformans (strain PYCC 5710 / ATCC 11124 / CBS 356.35 / IMI 108563 / JCM 9778 / NBRC 8474)</name>
    <name type="common">Peach leaf curl fungus</name>
    <name type="synonym">Lalaria deformans</name>
    <dbReference type="NCBI Taxonomy" id="1097556"/>
    <lineage>
        <taxon>Eukaryota</taxon>
        <taxon>Fungi</taxon>
        <taxon>Dikarya</taxon>
        <taxon>Ascomycota</taxon>
        <taxon>Taphrinomycotina</taxon>
        <taxon>Taphrinomycetes</taxon>
        <taxon>Taphrinales</taxon>
        <taxon>Taphrinaceae</taxon>
        <taxon>Taphrina</taxon>
    </lineage>
</organism>
<name>R4X9L6_TAPDE</name>
<feature type="region of interest" description="Disordered" evidence="1">
    <location>
        <begin position="110"/>
        <end position="130"/>
    </location>
</feature>
<feature type="compositionally biased region" description="Polar residues" evidence="1">
    <location>
        <begin position="115"/>
        <end position="129"/>
    </location>
</feature>
<dbReference type="Proteomes" id="UP000013776">
    <property type="component" value="Unassembled WGS sequence"/>
</dbReference>
<dbReference type="VEuPathDB" id="FungiDB:TAPDE_002417"/>
<feature type="compositionally biased region" description="Polar residues" evidence="1">
    <location>
        <begin position="23"/>
        <end position="36"/>
    </location>
</feature>
<comment type="caution">
    <text evidence="2">The sequence shown here is derived from an EMBL/GenBank/DDBJ whole genome shotgun (WGS) entry which is preliminary data.</text>
</comment>
<gene>
    <name evidence="2" type="ORF">TAPDE_002417</name>
</gene>
<dbReference type="InterPro" id="IPR036420">
    <property type="entry name" value="BRCT_dom_sf"/>
</dbReference>
<evidence type="ECO:0000256" key="1">
    <source>
        <dbReference type="SAM" id="MobiDB-lite"/>
    </source>
</evidence>
<dbReference type="EMBL" id="CAHR02000084">
    <property type="protein sequence ID" value="CCG82420.1"/>
    <property type="molecule type" value="Genomic_DNA"/>
</dbReference>
<keyword evidence="3" id="KW-1185">Reference proteome</keyword>
<dbReference type="OrthoDB" id="2384350at2759"/>
<accession>R4X9L6</accession>
<dbReference type="CDD" id="cd17716">
    <property type="entry name" value="BRCT_microcephalin_rpt1"/>
    <property type="match status" value="1"/>
</dbReference>
<dbReference type="SUPFAM" id="SSF52113">
    <property type="entry name" value="BRCT domain"/>
    <property type="match status" value="1"/>
</dbReference>
<sequence>MQTFAKSLTSEGTSLSLRHERQTTSPEKSSKGQGKSSPLRKALRQPRDAVSIVPNTVSPSKNLPARHHARTPRAFPPSANALPKLSPPSSVDELILAAPSQTSIKARSIGHHGSNAAQTCSSSRNSNETGIDEDEIAAPLYTPIKSPYTTQYAQSPPTEEHMMDDDDLWTPSVPLELAQSFSEMSFREEDLVVPLKEPAHTFFDDDGEMIISKTLPMTNEYDQIEADHLHTSASDIKVYVDCTSTDQTSSSKYFSSILSALGATTLCRWNWNPETQTTPRKQPRVGLTHVVFFDGAIRTLKKVKEARRLGVEVKCVGLSWVVQCQNSGRLTIGTEGHEIDVEAELLRMTQSPRKSREPLSITDATKPAERPSAIGPSDIFASRDFEDENEDVLSRGPGKTLAAARPIVTLAARAPSKTTKLTDFEVQQLALARRNSAKFRPSISSPLSKKTWRA</sequence>
<protein>
    <recommendedName>
        <fullName evidence="4">BRCT domain-containing protein</fullName>
    </recommendedName>
</protein>
<feature type="region of interest" description="Disordered" evidence="1">
    <location>
        <begin position="349"/>
        <end position="379"/>
    </location>
</feature>
<dbReference type="Gene3D" id="3.40.50.10190">
    <property type="entry name" value="BRCT domain"/>
    <property type="match status" value="1"/>
</dbReference>
<evidence type="ECO:0000313" key="3">
    <source>
        <dbReference type="Proteomes" id="UP000013776"/>
    </source>
</evidence>
<dbReference type="AlphaFoldDB" id="R4X9L6"/>
<evidence type="ECO:0000313" key="2">
    <source>
        <dbReference type="EMBL" id="CCG82420.1"/>
    </source>
</evidence>
<feature type="region of interest" description="Disordered" evidence="1">
    <location>
        <begin position="1"/>
        <end position="86"/>
    </location>
</feature>
<dbReference type="eggNOG" id="ENOG502RS1S">
    <property type="taxonomic scope" value="Eukaryota"/>
</dbReference>
<feature type="region of interest" description="Disordered" evidence="1">
    <location>
        <begin position="435"/>
        <end position="454"/>
    </location>
</feature>
<reference evidence="2 3" key="1">
    <citation type="journal article" date="2013" name="MBio">
        <title>Genome sequencing of the plant pathogen Taphrina deformans, the causal agent of peach leaf curl.</title>
        <authorList>
            <person name="Cisse O.H."/>
            <person name="Almeida J.M.G.C.F."/>
            <person name="Fonseca A."/>
            <person name="Kumar A.A."/>
            <person name="Salojaervi J."/>
            <person name="Overmyer K."/>
            <person name="Hauser P.M."/>
            <person name="Pagni M."/>
        </authorList>
    </citation>
    <scope>NUCLEOTIDE SEQUENCE [LARGE SCALE GENOMIC DNA]</scope>
    <source>
        <strain evidence="3">PYCC 5710 / ATCC 11124 / CBS 356.35 / IMI 108563 / JCM 9778 / NBRC 8474</strain>
    </source>
</reference>
<proteinExistence type="predicted"/>
<dbReference type="STRING" id="1097556.R4X9L6"/>
<evidence type="ECO:0008006" key="4">
    <source>
        <dbReference type="Google" id="ProtNLM"/>
    </source>
</evidence>
<feature type="compositionally biased region" description="Polar residues" evidence="1">
    <location>
        <begin position="1"/>
        <end position="16"/>
    </location>
</feature>